<dbReference type="AlphaFoldDB" id="A0A376TWP4"/>
<evidence type="ECO:0000313" key="3">
    <source>
        <dbReference type="Proteomes" id="UP000254079"/>
    </source>
</evidence>
<organism evidence="2 3">
    <name type="scientific">Escherichia coli</name>
    <dbReference type="NCBI Taxonomy" id="562"/>
    <lineage>
        <taxon>Bacteria</taxon>
        <taxon>Pseudomonadati</taxon>
        <taxon>Pseudomonadota</taxon>
        <taxon>Gammaproteobacteria</taxon>
        <taxon>Enterobacterales</taxon>
        <taxon>Enterobacteriaceae</taxon>
        <taxon>Escherichia</taxon>
    </lineage>
</organism>
<dbReference type="InterPro" id="IPR019733">
    <property type="entry name" value="Uncharacterised_YhfT"/>
</dbReference>
<gene>
    <name evidence="2" type="primary">yhfT_2</name>
    <name evidence="2" type="ORF">NCTC8622_00589</name>
</gene>
<name>A0A376TWP4_ECOLX</name>
<sequence length="196" mass="20913">MTRVVVVRYFPHLNPESIEIFIGMVMLLGIAIITTCVIVMKMIFDASGLSVFEERTSRIIKNLPYNRLVGALIAAVASMKIFAGSEVSIFTLEKAYSAGVTPEQSQNADQPGGTGRIYARAGFVPLIATTALATGVYAVAGFTFVYAVGYLSPNPMVAAVLGAVVISAEVLLLRSIGKWLGPLPSVLMRRITSVTP</sequence>
<reference evidence="2 3" key="1">
    <citation type="submission" date="2018-06" db="EMBL/GenBank/DDBJ databases">
        <authorList>
            <consortium name="Pathogen Informatics"/>
            <person name="Doyle S."/>
        </authorList>
    </citation>
    <scope>NUCLEOTIDE SEQUENCE [LARGE SCALE GENOMIC DNA]</scope>
    <source>
        <strain evidence="2 3">NCTC8622</strain>
    </source>
</reference>
<evidence type="ECO:0000313" key="2">
    <source>
        <dbReference type="EMBL" id="STI81646.1"/>
    </source>
</evidence>
<dbReference type="EMBL" id="UGCP01000002">
    <property type="protein sequence ID" value="STI81646.1"/>
    <property type="molecule type" value="Genomic_DNA"/>
</dbReference>
<feature type="transmembrane region" description="Helical" evidence="1">
    <location>
        <begin position="156"/>
        <end position="177"/>
    </location>
</feature>
<keyword evidence="1" id="KW-0812">Transmembrane</keyword>
<keyword evidence="1" id="KW-0472">Membrane</keyword>
<evidence type="ECO:0000256" key="1">
    <source>
        <dbReference type="SAM" id="Phobius"/>
    </source>
</evidence>
<feature type="transmembrane region" description="Helical" evidence="1">
    <location>
        <begin position="20"/>
        <end position="44"/>
    </location>
</feature>
<dbReference type="Proteomes" id="UP000254079">
    <property type="component" value="Unassembled WGS sequence"/>
</dbReference>
<proteinExistence type="predicted"/>
<accession>A0A376TWP4</accession>
<keyword evidence="1" id="KW-1133">Transmembrane helix</keyword>
<dbReference type="Pfam" id="PF10797">
    <property type="entry name" value="YhfT"/>
    <property type="match status" value="1"/>
</dbReference>
<feature type="transmembrane region" description="Helical" evidence="1">
    <location>
        <begin position="65"/>
        <end position="83"/>
    </location>
</feature>
<protein>
    <submittedName>
        <fullName evidence="2">Inner membrane protein</fullName>
    </submittedName>
</protein>
<feature type="transmembrane region" description="Helical" evidence="1">
    <location>
        <begin position="123"/>
        <end position="149"/>
    </location>
</feature>